<comment type="caution">
    <text evidence="1">The sequence shown here is derived from an EMBL/GenBank/DDBJ whole genome shotgun (WGS) entry which is preliminary data.</text>
</comment>
<evidence type="ECO:0000313" key="2">
    <source>
        <dbReference type="Proteomes" id="UP000250321"/>
    </source>
</evidence>
<evidence type="ECO:0000313" key="1">
    <source>
        <dbReference type="EMBL" id="PQQ19372.1"/>
    </source>
</evidence>
<dbReference type="PANTHER" id="PTHR14428">
    <property type="entry name" value="NUCLEOLAR COMPLEX PROTEIN 3"/>
    <property type="match status" value="1"/>
</dbReference>
<protein>
    <submittedName>
        <fullName evidence="1">Uncharacterized protein</fullName>
    </submittedName>
</protein>
<gene>
    <name evidence="1" type="ORF">Pyn_23784</name>
</gene>
<dbReference type="Proteomes" id="UP000250321">
    <property type="component" value="Unassembled WGS sequence"/>
</dbReference>
<dbReference type="EMBL" id="PJQY01000069">
    <property type="protein sequence ID" value="PQQ19372.1"/>
    <property type="molecule type" value="Genomic_DNA"/>
</dbReference>
<dbReference type="PANTHER" id="PTHR14428:SF5">
    <property type="entry name" value="NUCLEOLAR COMPLEX PROTEIN 3 HOMOLOG"/>
    <property type="match status" value="1"/>
</dbReference>
<organism evidence="1 2">
    <name type="scientific">Prunus yedoensis var. nudiflora</name>
    <dbReference type="NCBI Taxonomy" id="2094558"/>
    <lineage>
        <taxon>Eukaryota</taxon>
        <taxon>Viridiplantae</taxon>
        <taxon>Streptophyta</taxon>
        <taxon>Embryophyta</taxon>
        <taxon>Tracheophyta</taxon>
        <taxon>Spermatophyta</taxon>
        <taxon>Magnoliopsida</taxon>
        <taxon>eudicotyledons</taxon>
        <taxon>Gunneridae</taxon>
        <taxon>Pentapetalae</taxon>
        <taxon>rosids</taxon>
        <taxon>fabids</taxon>
        <taxon>Rosales</taxon>
        <taxon>Rosaceae</taxon>
        <taxon>Amygdaloideae</taxon>
        <taxon>Amygdaleae</taxon>
        <taxon>Prunus</taxon>
    </lineage>
</organism>
<proteinExistence type="predicted"/>
<dbReference type="GO" id="GO:0003682">
    <property type="term" value="F:chromatin binding"/>
    <property type="evidence" value="ECO:0007669"/>
    <property type="project" value="TreeGrafter"/>
</dbReference>
<name>A0A314ZCM9_PRUYE</name>
<reference evidence="1 2" key="1">
    <citation type="submission" date="2018-02" db="EMBL/GenBank/DDBJ databases">
        <title>Draft genome of wild Prunus yedoensis var. nudiflora.</title>
        <authorList>
            <person name="Baek S."/>
            <person name="Kim J.-H."/>
            <person name="Choi K."/>
            <person name="Kim G.-B."/>
            <person name="Cho A."/>
            <person name="Jang H."/>
            <person name="Shin C.-H."/>
            <person name="Yu H.-J."/>
            <person name="Mun J.-H."/>
        </authorList>
    </citation>
    <scope>NUCLEOTIDE SEQUENCE [LARGE SCALE GENOMIC DNA]</scope>
    <source>
        <strain evidence="2">cv. Jeju island</strain>
        <tissue evidence="1">Leaf</tissue>
    </source>
</reference>
<dbReference type="GO" id="GO:0005730">
    <property type="term" value="C:nucleolus"/>
    <property type="evidence" value="ECO:0007669"/>
    <property type="project" value="TreeGrafter"/>
</dbReference>
<dbReference type="GO" id="GO:0006270">
    <property type="term" value="P:DNA replication initiation"/>
    <property type="evidence" value="ECO:0007669"/>
    <property type="project" value="TreeGrafter"/>
</dbReference>
<dbReference type="OrthoDB" id="1744631at2759"/>
<sequence>MVAKRKQKQMIILPPELPPEVSEDEIEVSDEDRDFVHQNREFAGFLTTLDTQSITKHVTRVADVKEDTLEALYEKRLKRNPCKKKKRILGFKLIV</sequence>
<dbReference type="InterPro" id="IPR016903">
    <property type="entry name" value="Nucleolar_cplx-assoc_3"/>
</dbReference>
<dbReference type="STRING" id="2094558.A0A314ZCM9"/>
<accession>A0A314ZCM9</accession>
<keyword evidence="2" id="KW-1185">Reference proteome</keyword>
<dbReference type="AlphaFoldDB" id="A0A314ZCM9"/>